<protein>
    <submittedName>
        <fullName evidence="2">Uncharacterized protein</fullName>
    </submittedName>
</protein>
<dbReference type="WBParaSite" id="jg10511">
    <property type="protein sequence ID" value="jg10511"/>
    <property type="gene ID" value="jg10511"/>
</dbReference>
<dbReference type="Proteomes" id="UP000887574">
    <property type="component" value="Unplaced"/>
</dbReference>
<sequence length="71" mass="8322">MLTKSPSVRQRFYQEIENNVTTSTTQATKISRSTTLKHFSHKPLITTPTPISTTRKNFRKENDYYAMYYDG</sequence>
<proteinExistence type="predicted"/>
<name>A0A915CNH6_9BILA</name>
<organism evidence="1 2">
    <name type="scientific">Ditylenchus dipsaci</name>
    <dbReference type="NCBI Taxonomy" id="166011"/>
    <lineage>
        <taxon>Eukaryota</taxon>
        <taxon>Metazoa</taxon>
        <taxon>Ecdysozoa</taxon>
        <taxon>Nematoda</taxon>
        <taxon>Chromadorea</taxon>
        <taxon>Rhabditida</taxon>
        <taxon>Tylenchina</taxon>
        <taxon>Tylenchomorpha</taxon>
        <taxon>Sphaerularioidea</taxon>
        <taxon>Anguinidae</taxon>
        <taxon>Anguininae</taxon>
        <taxon>Ditylenchus</taxon>
    </lineage>
</organism>
<evidence type="ECO:0000313" key="1">
    <source>
        <dbReference type="Proteomes" id="UP000887574"/>
    </source>
</evidence>
<reference evidence="2" key="1">
    <citation type="submission" date="2022-11" db="UniProtKB">
        <authorList>
            <consortium name="WormBaseParasite"/>
        </authorList>
    </citation>
    <scope>IDENTIFICATION</scope>
</reference>
<accession>A0A915CNH6</accession>
<keyword evidence="1" id="KW-1185">Reference proteome</keyword>
<evidence type="ECO:0000313" key="2">
    <source>
        <dbReference type="WBParaSite" id="jg10511"/>
    </source>
</evidence>
<dbReference type="AlphaFoldDB" id="A0A915CNH6"/>